<evidence type="ECO:0000256" key="2">
    <source>
        <dbReference type="ARBA" id="ARBA00005384"/>
    </source>
</evidence>
<dbReference type="STRING" id="146817.SAMN04488502_11011"/>
<comment type="cofactor">
    <cofactor evidence="1">
        <name>pyridoxal 5'-phosphate</name>
        <dbReference type="ChEBI" id="CHEBI:597326"/>
    </cofactor>
</comment>
<evidence type="ECO:0000256" key="8">
    <source>
        <dbReference type="ARBA" id="ARBA00023163"/>
    </source>
</evidence>
<proteinExistence type="inferred from homology"/>
<evidence type="ECO:0000256" key="6">
    <source>
        <dbReference type="ARBA" id="ARBA00023015"/>
    </source>
</evidence>
<dbReference type="GO" id="GO:0030170">
    <property type="term" value="F:pyridoxal phosphate binding"/>
    <property type="evidence" value="ECO:0007669"/>
    <property type="project" value="InterPro"/>
</dbReference>
<dbReference type="PROSITE" id="PS50949">
    <property type="entry name" value="HTH_GNTR"/>
    <property type="match status" value="1"/>
</dbReference>
<dbReference type="GO" id="GO:0008483">
    <property type="term" value="F:transaminase activity"/>
    <property type="evidence" value="ECO:0007669"/>
    <property type="project" value="UniProtKB-KW"/>
</dbReference>
<dbReference type="InterPro" id="IPR015422">
    <property type="entry name" value="PyrdxlP-dep_Trfase_small"/>
</dbReference>
<dbReference type="Gene3D" id="3.90.1150.10">
    <property type="entry name" value="Aspartate Aminotransferase, domain 1"/>
    <property type="match status" value="1"/>
</dbReference>
<keyword evidence="8" id="KW-0804">Transcription</keyword>
<evidence type="ECO:0000256" key="1">
    <source>
        <dbReference type="ARBA" id="ARBA00001933"/>
    </source>
</evidence>
<keyword evidence="11" id="KW-1185">Reference proteome</keyword>
<dbReference type="RefSeq" id="WP_092074494.1">
    <property type="nucleotide sequence ID" value="NZ_FNHB01000010.1"/>
</dbReference>
<dbReference type="InterPro" id="IPR004839">
    <property type="entry name" value="Aminotransferase_I/II_large"/>
</dbReference>
<feature type="domain" description="HTH gntR-type" evidence="9">
    <location>
        <begin position="14"/>
        <end position="82"/>
    </location>
</feature>
<dbReference type="Proteomes" id="UP000214880">
    <property type="component" value="Unassembled WGS sequence"/>
</dbReference>
<protein>
    <submittedName>
        <fullName evidence="10">GntR family transcriptional regulator, regulator for abcA and norABC</fullName>
    </submittedName>
</protein>
<evidence type="ECO:0000256" key="7">
    <source>
        <dbReference type="ARBA" id="ARBA00023125"/>
    </source>
</evidence>
<gene>
    <name evidence="10" type="ORF">SAMN04488502_11011</name>
</gene>
<evidence type="ECO:0000259" key="9">
    <source>
        <dbReference type="PROSITE" id="PS50949"/>
    </source>
</evidence>
<keyword evidence="3" id="KW-0032">Aminotransferase</keyword>
<keyword evidence="4" id="KW-0808">Transferase</keyword>
<dbReference type="InterPro" id="IPR015421">
    <property type="entry name" value="PyrdxlP-dep_Trfase_major"/>
</dbReference>
<evidence type="ECO:0000256" key="3">
    <source>
        <dbReference type="ARBA" id="ARBA00022576"/>
    </source>
</evidence>
<dbReference type="GO" id="GO:0003677">
    <property type="term" value="F:DNA binding"/>
    <property type="evidence" value="ECO:0007669"/>
    <property type="project" value="UniProtKB-KW"/>
</dbReference>
<dbReference type="SMART" id="SM00345">
    <property type="entry name" value="HTH_GNTR"/>
    <property type="match status" value="1"/>
</dbReference>
<evidence type="ECO:0000313" key="11">
    <source>
        <dbReference type="Proteomes" id="UP000214880"/>
    </source>
</evidence>
<accession>A0A1G9XQ44</accession>
<dbReference type="Gene3D" id="1.10.10.10">
    <property type="entry name" value="Winged helix-like DNA-binding domain superfamily/Winged helix DNA-binding domain"/>
    <property type="match status" value="1"/>
</dbReference>
<comment type="similarity">
    <text evidence="2">In the C-terminal section; belongs to the class-I pyridoxal-phosphate-dependent aminotransferase family.</text>
</comment>
<keyword evidence="6" id="KW-0805">Transcription regulation</keyword>
<dbReference type="InterPro" id="IPR036388">
    <property type="entry name" value="WH-like_DNA-bd_sf"/>
</dbReference>
<dbReference type="OrthoDB" id="9802328at2"/>
<dbReference type="InterPro" id="IPR036390">
    <property type="entry name" value="WH_DNA-bd_sf"/>
</dbReference>
<keyword evidence="5" id="KW-0663">Pyridoxal phosphate</keyword>
<dbReference type="AlphaFoldDB" id="A0A1G9XQ44"/>
<dbReference type="EMBL" id="FNHB01000010">
    <property type="protein sequence ID" value="SDM98894.1"/>
    <property type="molecule type" value="Genomic_DNA"/>
</dbReference>
<evidence type="ECO:0000256" key="4">
    <source>
        <dbReference type="ARBA" id="ARBA00022679"/>
    </source>
</evidence>
<dbReference type="PRINTS" id="PR00035">
    <property type="entry name" value="HTHGNTR"/>
</dbReference>
<dbReference type="InterPro" id="IPR051446">
    <property type="entry name" value="HTH_trans_reg/aminotransferase"/>
</dbReference>
<dbReference type="GO" id="GO:0003700">
    <property type="term" value="F:DNA-binding transcription factor activity"/>
    <property type="evidence" value="ECO:0007669"/>
    <property type="project" value="InterPro"/>
</dbReference>
<sequence>MLTVNWKPNKKSNISLYKQIVYYIKNKIATGAWPVNSKLPSQRAMAQAFQVNRSTLITALDELIADGFLKSKVGSGLWVINNSWSLLSSENCVNWNSHIDQGVIRSNFNTIQEINRLEINPSLIRLGTGELSPDFYPEKEMNIIFSKLSGSIASMGYEEPKGSLFLRQQISGYLKTVGINTSPASIMIVSGALQALQLTCFGLLRKGTTVFLEKPSYLFSLRLFQSMKMHFSGLSLDSEGIQLAAVSDLCMNKNAAVLYTIPCFHNPTGILMTEKRRNDLIALCQYERLPIIEDDVYRELWLDFPPPPALKAMDKEGLVLYLGSLSKTLSPGLRIGWIVGPEQVIEQLADIKMQTDYGASSLSQWVAAEWLSNGLYQEYLDNVRVQLRIRRNAVCKTLKTYFSDIATWNIPQGGFYIWLSFNYPISLKQLFKICLEQGLLINCGNLYDHLSSQHLRISYAYASITDLSEGLYRLSILARTLLAVSVKAK</sequence>
<dbReference type="PANTHER" id="PTHR46577:SF2">
    <property type="entry name" value="TRANSCRIPTIONAL REGULATORY PROTEIN"/>
    <property type="match status" value="1"/>
</dbReference>
<dbReference type="Pfam" id="PF00155">
    <property type="entry name" value="Aminotran_1_2"/>
    <property type="match status" value="1"/>
</dbReference>
<dbReference type="PANTHER" id="PTHR46577">
    <property type="entry name" value="HTH-TYPE TRANSCRIPTIONAL REGULATORY PROTEIN GABR"/>
    <property type="match status" value="1"/>
</dbReference>
<dbReference type="InterPro" id="IPR000524">
    <property type="entry name" value="Tscrpt_reg_HTH_GntR"/>
</dbReference>
<dbReference type="Pfam" id="PF00392">
    <property type="entry name" value="GntR"/>
    <property type="match status" value="1"/>
</dbReference>
<evidence type="ECO:0000313" key="10">
    <source>
        <dbReference type="EMBL" id="SDM98894.1"/>
    </source>
</evidence>
<organism evidence="10 11">
    <name type="scientific">Dendrosporobacter quercicolus</name>
    <dbReference type="NCBI Taxonomy" id="146817"/>
    <lineage>
        <taxon>Bacteria</taxon>
        <taxon>Bacillati</taxon>
        <taxon>Bacillota</taxon>
        <taxon>Negativicutes</taxon>
        <taxon>Selenomonadales</taxon>
        <taxon>Sporomusaceae</taxon>
        <taxon>Dendrosporobacter</taxon>
    </lineage>
</organism>
<dbReference type="InterPro" id="IPR015424">
    <property type="entry name" value="PyrdxlP-dep_Trfase"/>
</dbReference>
<dbReference type="SUPFAM" id="SSF53383">
    <property type="entry name" value="PLP-dependent transferases"/>
    <property type="match status" value="1"/>
</dbReference>
<dbReference type="Gene3D" id="3.40.640.10">
    <property type="entry name" value="Type I PLP-dependent aspartate aminotransferase-like (Major domain)"/>
    <property type="match status" value="1"/>
</dbReference>
<keyword evidence="7" id="KW-0238">DNA-binding</keyword>
<dbReference type="SUPFAM" id="SSF46785">
    <property type="entry name" value="Winged helix' DNA-binding domain"/>
    <property type="match status" value="1"/>
</dbReference>
<evidence type="ECO:0000256" key="5">
    <source>
        <dbReference type="ARBA" id="ARBA00022898"/>
    </source>
</evidence>
<dbReference type="FunFam" id="3.40.640.10:FF:000023">
    <property type="entry name" value="Transcriptional regulator, GntR family"/>
    <property type="match status" value="1"/>
</dbReference>
<name>A0A1G9XQ44_9FIRM</name>
<dbReference type="CDD" id="cd00609">
    <property type="entry name" value="AAT_like"/>
    <property type="match status" value="1"/>
</dbReference>
<reference evidence="10 11" key="1">
    <citation type="submission" date="2016-10" db="EMBL/GenBank/DDBJ databases">
        <authorList>
            <person name="de Groot N.N."/>
        </authorList>
    </citation>
    <scope>NUCLEOTIDE SEQUENCE [LARGE SCALE GENOMIC DNA]</scope>
    <source>
        <strain evidence="10 11">DSM 1736</strain>
    </source>
</reference>
<dbReference type="CDD" id="cd07377">
    <property type="entry name" value="WHTH_GntR"/>
    <property type="match status" value="1"/>
</dbReference>